<reference evidence="1 2" key="1">
    <citation type="submission" date="2010-09" db="EMBL/GenBank/DDBJ databases">
        <authorList>
            <person name="Harkins D.M."/>
            <person name="Madupu R."/>
            <person name="Durkin A.S."/>
            <person name="Torralba M."/>
            <person name="Methe B."/>
            <person name="Sutton G.G."/>
            <person name="Nelson K.E."/>
        </authorList>
    </citation>
    <scope>NUCLEOTIDE SEQUENCE [LARGE SCALE GENOMIC DNA]</scope>
    <source>
        <strain evidence="1 2">CRIS 21A-A</strain>
    </source>
</reference>
<dbReference type="Proteomes" id="UP000016016">
    <property type="component" value="Unassembled WGS sequence"/>
</dbReference>
<proteinExistence type="predicted"/>
<evidence type="ECO:0000313" key="2">
    <source>
        <dbReference type="Proteomes" id="UP000016016"/>
    </source>
</evidence>
<organism evidence="1 2">
    <name type="scientific">Prevotella amnii CRIS 21A-A</name>
    <dbReference type="NCBI Taxonomy" id="679191"/>
    <lineage>
        <taxon>Bacteria</taxon>
        <taxon>Pseudomonadati</taxon>
        <taxon>Bacteroidota</taxon>
        <taxon>Bacteroidia</taxon>
        <taxon>Bacteroidales</taxon>
        <taxon>Prevotellaceae</taxon>
        <taxon>Prevotella</taxon>
    </lineage>
</organism>
<name>E1GWG0_9BACT</name>
<accession>E1GWG0</accession>
<sequence>MLRVDWEIKDLSAMESGHGVYFLRSNIRTLSERVTWEYYNLIREIECTNRQLKNDLNLRPIYH</sequence>
<evidence type="ECO:0000313" key="1">
    <source>
        <dbReference type="EMBL" id="EFN91002.1"/>
    </source>
</evidence>
<gene>
    <name evidence="1" type="ORF">HMPREF9018_1390</name>
</gene>
<protein>
    <recommendedName>
        <fullName evidence="3">Transposase DDE domain-containing protein</fullName>
    </recommendedName>
</protein>
<evidence type="ECO:0008006" key="3">
    <source>
        <dbReference type="Google" id="ProtNLM"/>
    </source>
</evidence>
<dbReference type="AlphaFoldDB" id="E1GWG0"/>
<dbReference type="EMBL" id="ADFQ01000068">
    <property type="protein sequence ID" value="EFN91002.1"/>
    <property type="molecule type" value="Genomic_DNA"/>
</dbReference>
<comment type="caution">
    <text evidence="1">The sequence shown here is derived from an EMBL/GenBank/DDBJ whole genome shotgun (WGS) entry which is preliminary data.</text>
</comment>